<sequence>MRAQAFAAELDRLGPDADGRYERDERHRDDGAGQRETKPERLPLFPPLPPAAPYPLDALGPILGEAASAIARKVQAPAAIAAQSVLAAASLAVQAHADVRMPYG</sequence>
<dbReference type="AlphaFoldDB" id="A0A4Y9FFL8"/>
<evidence type="ECO:0000313" key="2">
    <source>
        <dbReference type="EMBL" id="TFU27974.1"/>
    </source>
</evidence>
<protein>
    <submittedName>
        <fullName evidence="2">Uncharacterized protein</fullName>
    </submittedName>
</protein>
<feature type="compositionally biased region" description="Basic and acidic residues" evidence="1">
    <location>
        <begin position="9"/>
        <end position="41"/>
    </location>
</feature>
<proteinExistence type="predicted"/>
<comment type="caution">
    <text evidence="2">The sequence shown here is derived from an EMBL/GenBank/DDBJ whole genome shotgun (WGS) entry which is preliminary data.</text>
</comment>
<accession>A0A4Y9FFL8</accession>
<reference evidence="2 3" key="1">
    <citation type="submission" date="2019-03" db="EMBL/GenBank/DDBJ databases">
        <title>Diversity of the mouse oral microbiome.</title>
        <authorList>
            <person name="Joseph S."/>
            <person name="Aduse-Opoku J."/>
            <person name="Curtis M."/>
            <person name="Wade W."/>
            <person name="Hashim A."/>
        </authorList>
    </citation>
    <scope>NUCLEOTIDE SEQUENCE [LARGE SCALE GENOMIC DNA]</scope>
    <source>
        <strain evidence="2 3">HT4</strain>
    </source>
</reference>
<dbReference type="Proteomes" id="UP000297747">
    <property type="component" value="Unassembled WGS sequence"/>
</dbReference>
<name>A0A4Y9FFL8_STRAI</name>
<organism evidence="2 3">
    <name type="scientific">Streptococcus acidominimus</name>
    <dbReference type="NCBI Taxonomy" id="1326"/>
    <lineage>
        <taxon>Bacteria</taxon>
        <taxon>Bacillati</taxon>
        <taxon>Bacillota</taxon>
        <taxon>Bacilli</taxon>
        <taxon>Lactobacillales</taxon>
        <taxon>Streptococcaceae</taxon>
        <taxon>Streptococcus</taxon>
    </lineage>
</organism>
<feature type="non-terminal residue" evidence="2">
    <location>
        <position position="104"/>
    </location>
</feature>
<dbReference type="RefSeq" id="WP_167740128.1">
    <property type="nucleotide sequence ID" value="NZ_JADGLI010000173.1"/>
</dbReference>
<dbReference type="EMBL" id="SPQA01000173">
    <property type="protein sequence ID" value="TFU27974.1"/>
    <property type="molecule type" value="Genomic_DNA"/>
</dbReference>
<evidence type="ECO:0000313" key="3">
    <source>
        <dbReference type="Proteomes" id="UP000297747"/>
    </source>
</evidence>
<feature type="region of interest" description="Disordered" evidence="1">
    <location>
        <begin position="1"/>
        <end position="49"/>
    </location>
</feature>
<gene>
    <name evidence="2" type="ORF">E4U01_10915</name>
</gene>
<evidence type="ECO:0000256" key="1">
    <source>
        <dbReference type="SAM" id="MobiDB-lite"/>
    </source>
</evidence>